<evidence type="ECO:0000256" key="2">
    <source>
        <dbReference type="ARBA" id="ARBA00022481"/>
    </source>
</evidence>
<accession>A0A383F227</accession>
<evidence type="ECO:0000256" key="1">
    <source>
        <dbReference type="ARBA" id="ARBA00010835"/>
    </source>
</evidence>
<dbReference type="PANTHER" id="PTHR43804:SF7">
    <property type="entry name" value="LD18447P"/>
    <property type="match status" value="1"/>
</dbReference>
<sequence length="107" mass="12445">MDLLKQCKVDTFRASGKGGQHVNKTESAVRITHMPTAIVVTCQDERSQHRNKEIALSRLRKKLEALNKKQKKRIPTRVTRASKEKRLQAKRKQSQKKDLRKKPSKEE</sequence>
<dbReference type="InterPro" id="IPR045853">
    <property type="entry name" value="Pep_chain_release_fac_I_sf"/>
</dbReference>
<dbReference type="AlphaFoldDB" id="A0A383F227"/>
<evidence type="ECO:0000259" key="4">
    <source>
        <dbReference type="PROSITE" id="PS00745"/>
    </source>
</evidence>
<dbReference type="Pfam" id="PF00472">
    <property type="entry name" value="RF-1"/>
    <property type="match status" value="1"/>
</dbReference>
<comment type="similarity">
    <text evidence="1">Belongs to the prokaryotic/mitochondrial release factor family.</text>
</comment>
<organism evidence="5">
    <name type="scientific">marine metagenome</name>
    <dbReference type="NCBI Taxonomy" id="408172"/>
    <lineage>
        <taxon>unclassified sequences</taxon>
        <taxon>metagenomes</taxon>
        <taxon>ecological metagenomes</taxon>
    </lineage>
</organism>
<protein>
    <recommendedName>
        <fullName evidence="4">Prokaryotic-type class I peptide chain release factors domain-containing protein</fullName>
    </recommendedName>
</protein>
<dbReference type="InterPro" id="IPR000352">
    <property type="entry name" value="Pep_chain_release_fac_I"/>
</dbReference>
<reference evidence="5" key="1">
    <citation type="submission" date="2018-05" db="EMBL/GenBank/DDBJ databases">
        <authorList>
            <person name="Lanie J.A."/>
            <person name="Ng W.-L."/>
            <person name="Kazmierczak K.M."/>
            <person name="Andrzejewski T.M."/>
            <person name="Davidsen T.M."/>
            <person name="Wayne K.J."/>
            <person name="Tettelin H."/>
            <person name="Glass J.I."/>
            <person name="Rusch D."/>
            <person name="Podicherti R."/>
            <person name="Tsui H.-C.T."/>
            <person name="Winkler M.E."/>
        </authorList>
    </citation>
    <scope>NUCLEOTIDE SEQUENCE</scope>
</reference>
<name>A0A383F227_9ZZZZ</name>
<dbReference type="Gene3D" id="3.30.160.20">
    <property type="match status" value="1"/>
</dbReference>
<feature type="region of interest" description="Disordered" evidence="3">
    <location>
        <begin position="65"/>
        <end position="107"/>
    </location>
</feature>
<keyword evidence="2" id="KW-0488">Methylation</keyword>
<dbReference type="GO" id="GO:0003747">
    <property type="term" value="F:translation release factor activity"/>
    <property type="evidence" value="ECO:0007669"/>
    <property type="project" value="InterPro"/>
</dbReference>
<evidence type="ECO:0000256" key="3">
    <source>
        <dbReference type="SAM" id="MobiDB-lite"/>
    </source>
</evidence>
<dbReference type="EMBL" id="UINC01230371">
    <property type="protein sequence ID" value="SVE62475.1"/>
    <property type="molecule type" value="Genomic_DNA"/>
</dbReference>
<feature type="compositionally biased region" description="Basic residues" evidence="3">
    <location>
        <begin position="88"/>
        <end position="107"/>
    </location>
</feature>
<dbReference type="PANTHER" id="PTHR43804">
    <property type="entry name" value="LD18447P"/>
    <property type="match status" value="1"/>
</dbReference>
<dbReference type="InterPro" id="IPR050057">
    <property type="entry name" value="Prokaryotic/Mito_RF"/>
</dbReference>
<dbReference type="SUPFAM" id="SSF75620">
    <property type="entry name" value="Release factor"/>
    <property type="match status" value="1"/>
</dbReference>
<evidence type="ECO:0000313" key="5">
    <source>
        <dbReference type="EMBL" id="SVE62475.1"/>
    </source>
</evidence>
<dbReference type="PROSITE" id="PS00745">
    <property type="entry name" value="RF_PROK_I"/>
    <property type="match status" value="1"/>
</dbReference>
<proteinExistence type="inferred from homology"/>
<dbReference type="FunFam" id="3.30.160.20:FF:000020">
    <property type="entry name" value="Peptide chain release factor 1"/>
    <property type="match status" value="1"/>
</dbReference>
<gene>
    <name evidence="5" type="ORF">METZ01_LOCUS515329</name>
</gene>
<feature type="domain" description="Prokaryotic-type class I peptide chain release factors" evidence="4">
    <location>
        <begin position="13"/>
        <end position="29"/>
    </location>
</feature>